<sequence length="337" mass="35122">MTSKNLAGLLPYLITAALALAPLAGGDVPLYYQVWAMACLYGALAAAWNIYAYSGAISLGHGAFFGLGAYSSGLLNLSWQWPPSLTIPLGGVLAAAFGGVWALGLLRLRGVYLGLATLAAMEVCRVVVDNWDSFTSGSMGLVGLSRLPAFFPGMDRGFGAELKEQYLVLLAFLVVVTGVHGLILTCRWGWALRAVRENESAAAMIGIPVDRCRSLALVASAALTGWCGALYAHAVGVLEPGLVFSLHLSALPLVLSIFGGWRHPVGPVLGALILYPLDQLVLQPRFPQGHGALYGLMILLAIYFFPGGIAAWLSSSGGGGQGPPAPASSPTPPPPNP</sequence>
<feature type="transmembrane region" description="Helical" evidence="7">
    <location>
        <begin position="110"/>
        <end position="128"/>
    </location>
</feature>
<dbReference type="InterPro" id="IPR001851">
    <property type="entry name" value="ABC_transp_permease"/>
</dbReference>
<comment type="caution">
    <text evidence="8">The sequence shown here is derived from an EMBL/GenBank/DDBJ whole genome shotgun (WGS) entry which is preliminary data.</text>
</comment>
<accession>A0A7V4G8H5</accession>
<evidence type="ECO:0000313" key="8">
    <source>
        <dbReference type="EMBL" id="HGS05358.1"/>
    </source>
</evidence>
<keyword evidence="4 7" id="KW-1133">Transmembrane helix</keyword>
<gene>
    <name evidence="8" type="ORF">ENT08_06430</name>
</gene>
<dbReference type="Pfam" id="PF02653">
    <property type="entry name" value="BPD_transp_2"/>
    <property type="match status" value="1"/>
</dbReference>
<feature type="transmembrane region" description="Helical" evidence="7">
    <location>
        <begin position="85"/>
        <end position="103"/>
    </location>
</feature>
<protein>
    <submittedName>
        <fullName evidence="8">Branched-chain amino acid ABC transporter permease</fullName>
    </submittedName>
</protein>
<evidence type="ECO:0000256" key="5">
    <source>
        <dbReference type="ARBA" id="ARBA00023136"/>
    </source>
</evidence>
<dbReference type="CDD" id="cd06581">
    <property type="entry name" value="TM_PBP1_LivM_like"/>
    <property type="match status" value="1"/>
</dbReference>
<dbReference type="GO" id="GO:0015658">
    <property type="term" value="F:branched-chain amino acid transmembrane transporter activity"/>
    <property type="evidence" value="ECO:0007669"/>
    <property type="project" value="InterPro"/>
</dbReference>
<evidence type="ECO:0000256" key="4">
    <source>
        <dbReference type="ARBA" id="ARBA00022989"/>
    </source>
</evidence>
<evidence type="ECO:0000256" key="1">
    <source>
        <dbReference type="ARBA" id="ARBA00004651"/>
    </source>
</evidence>
<feature type="transmembrane region" description="Helical" evidence="7">
    <location>
        <begin position="214"/>
        <end position="234"/>
    </location>
</feature>
<organism evidence="8">
    <name type="scientific">Desulfobacca acetoxidans</name>
    <dbReference type="NCBI Taxonomy" id="60893"/>
    <lineage>
        <taxon>Bacteria</taxon>
        <taxon>Pseudomonadati</taxon>
        <taxon>Thermodesulfobacteriota</taxon>
        <taxon>Desulfobaccia</taxon>
        <taxon>Desulfobaccales</taxon>
        <taxon>Desulfobaccaceae</taxon>
        <taxon>Desulfobacca</taxon>
    </lineage>
</organism>
<name>A0A7V4G8H5_9BACT</name>
<feature type="compositionally biased region" description="Pro residues" evidence="6">
    <location>
        <begin position="323"/>
        <end position="337"/>
    </location>
</feature>
<evidence type="ECO:0000256" key="3">
    <source>
        <dbReference type="ARBA" id="ARBA00022692"/>
    </source>
</evidence>
<feature type="transmembrane region" description="Helical" evidence="7">
    <location>
        <begin position="292"/>
        <end position="313"/>
    </location>
</feature>
<dbReference type="EMBL" id="DSXI01000379">
    <property type="protein sequence ID" value="HGS05358.1"/>
    <property type="molecule type" value="Genomic_DNA"/>
</dbReference>
<dbReference type="PANTHER" id="PTHR30482:SF10">
    <property type="entry name" value="HIGH-AFFINITY BRANCHED-CHAIN AMINO ACID TRANSPORT PROTEIN BRAE"/>
    <property type="match status" value="1"/>
</dbReference>
<evidence type="ECO:0000256" key="6">
    <source>
        <dbReference type="SAM" id="MobiDB-lite"/>
    </source>
</evidence>
<evidence type="ECO:0000256" key="7">
    <source>
        <dbReference type="SAM" id="Phobius"/>
    </source>
</evidence>
<evidence type="ECO:0000256" key="2">
    <source>
        <dbReference type="ARBA" id="ARBA00022475"/>
    </source>
</evidence>
<dbReference type="AlphaFoldDB" id="A0A7V4G8H5"/>
<feature type="region of interest" description="Disordered" evidence="6">
    <location>
        <begin position="316"/>
        <end position="337"/>
    </location>
</feature>
<feature type="transmembrane region" description="Helical" evidence="7">
    <location>
        <begin position="166"/>
        <end position="190"/>
    </location>
</feature>
<dbReference type="InterPro" id="IPR043428">
    <property type="entry name" value="LivM-like"/>
</dbReference>
<keyword evidence="3 7" id="KW-0812">Transmembrane</keyword>
<dbReference type="PANTHER" id="PTHR30482">
    <property type="entry name" value="HIGH-AFFINITY BRANCHED-CHAIN AMINO ACID TRANSPORT SYSTEM PERMEASE"/>
    <property type="match status" value="1"/>
</dbReference>
<proteinExistence type="predicted"/>
<comment type="subcellular location">
    <subcellularLocation>
        <location evidence="1">Cell membrane</location>
        <topology evidence="1">Multi-pass membrane protein</topology>
    </subcellularLocation>
</comment>
<feature type="transmembrane region" description="Helical" evidence="7">
    <location>
        <begin position="59"/>
        <end position="79"/>
    </location>
</feature>
<feature type="transmembrane region" description="Helical" evidence="7">
    <location>
        <begin position="35"/>
        <end position="52"/>
    </location>
</feature>
<keyword evidence="5 7" id="KW-0472">Membrane</keyword>
<dbReference type="GO" id="GO:0005886">
    <property type="term" value="C:plasma membrane"/>
    <property type="evidence" value="ECO:0007669"/>
    <property type="project" value="UniProtKB-SubCell"/>
</dbReference>
<keyword evidence="2" id="KW-1003">Cell membrane</keyword>
<reference evidence="8" key="1">
    <citation type="journal article" date="2020" name="mSystems">
        <title>Genome- and Community-Level Interaction Insights into Carbon Utilization and Element Cycling Functions of Hydrothermarchaeota in Hydrothermal Sediment.</title>
        <authorList>
            <person name="Zhou Z."/>
            <person name="Liu Y."/>
            <person name="Xu W."/>
            <person name="Pan J."/>
            <person name="Luo Z.H."/>
            <person name="Li M."/>
        </authorList>
    </citation>
    <scope>NUCLEOTIDE SEQUENCE [LARGE SCALE GENOMIC DNA]</scope>
    <source>
        <strain evidence="8">SpSt-548</strain>
    </source>
</reference>